<dbReference type="InterPro" id="IPR025540">
    <property type="entry name" value="FlK"/>
</dbReference>
<feature type="active site" evidence="1">
    <location>
        <position position="67"/>
    </location>
</feature>
<organism evidence="4 5">
    <name type="scientific">Stomatobaculum longum</name>
    <dbReference type="NCBI Taxonomy" id="796942"/>
    <lineage>
        <taxon>Bacteria</taxon>
        <taxon>Bacillati</taxon>
        <taxon>Bacillota</taxon>
        <taxon>Clostridia</taxon>
        <taxon>Lachnospirales</taxon>
        <taxon>Lachnospiraceae</taxon>
        <taxon>Stomatobaculum</taxon>
    </lineage>
</organism>
<reference evidence="4 5" key="1">
    <citation type="submission" date="2011-10" db="EMBL/GenBank/DDBJ databases">
        <title>The Genome Sequence of Lachnospiraceae bacterium ACC2.</title>
        <authorList>
            <consortium name="The Broad Institute Genome Sequencing Platform"/>
            <person name="Earl A."/>
            <person name="Ward D."/>
            <person name="Feldgarden M."/>
            <person name="Gevers D."/>
            <person name="Sizova M."/>
            <person name="Hazen A."/>
            <person name="Epstein S."/>
            <person name="Young S.K."/>
            <person name="Zeng Q."/>
            <person name="Gargeya S."/>
            <person name="Fitzgerald M."/>
            <person name="Haas B."/>
            <person name="Abouelleil A."/>
            <person name="Alvarado L."/>
            <person name="Arachchi H.M."/>
            <person name="Berlin A."/>
            <person name="Brown A."/>
            <person name="Chapman S.B."/>
            <person name="Chen Z."/>
            <person name="Dunbar C."/>
            <person name="Freedman E."/>
            <person name="Gearin G."/>
            <person name="Goldberg J."/>
            <person name="Griggs A."/>
            <person name="Gujja S."/>
            <person name="Heiman D."/>
            <person name="Howarth C."/>
            <person name="Larson L."/>
            <person name="Lui A."/>
            <person name="MacDonald P.J.P."/>
            <person name="Montmayeur A."/>
            <person name="Murphy C."/>
            <person name="Neiman D."/>
            <person name="Pearson M."/>
            <person name="Priest M."/>
            <person name="Roberts A."/>
            <person name="Saif S."/>
            <person name="Shea T."/>
            <person name="Shenoy N."/>
            <person name="Sisk P."/>
            <person name="Stolte C."/>
            <person name="Sykes S."/>
            <person name="Wortman J."/>
            <person name="Nusbaum C."/>
            <person name="Birren B."/>
        </authorList>
    </citation>
    <scope>NUCLEOTIDE SEQUENCE [LARGE SCALE GENOMIC DNA]</scope>
    <source>
        <strain evidence="4 5">ACC2</strain>
    </source>
</reference>
<dbReference type="InterPro" id="IPR029069">
    <property type="entry name" value="HotDog_dom_sf"/>
</dbReference>
<feature type="domain" description="Fluoroacetyl-CoA-specific thioesterase-like" evidence="3">
    <location>
        <begin position="14"/>
        <end position="118"/>
    </location>
</feature>
<comment type="caution">
    <text evidence="4">The sequence shown here is derived from an EMBL/GenBank/DDBJ whole genome shotgun (WGS) entry which is preliminary data.</text>
</comment>
<gene>
    <name evidence="4" type="ORF">HMPREF9623_00695</name>
</gene>
<evidence type="ECO:0000259" key="3">
    <source>
        <dbReference type="Pfam" id="PF22636"/>
    </source>
</evidence>
<protein>
    <recommendedName>
        <fullName evidence="3">Fluoroacetyl-CoA-specific thioesterase-like domain-containing protein</fullName>
    </recommendedName>
</protein>
<dbReference type="Gene3D" id="3.10.129.10">
    <property type="entry name" value="Hotdog Thioesterase"/>
    <property type="match status" value="1"/>
</dbReference>
<feature type="binding site" evidence="2">
    <location>
        <position position="60"/>
    </location>
    <ligand>
        <name>CoA</name>
        <dbReference type="ChEBI" id="CHEBI:57287"/>
    </ligand>
</feature>
<dbReference type="RefSeq" id="WP_009532528.1">
    <property type="nucleotide sequence ID" value="NZ_CAJPPX010000076.1"/>
</dbReference>
<proteinExistence type="predicted"/>
<dbReference type="AlphaFoldDB" id="A0A930GSP5"/>
<evidence type="ECO:0000313" key="4">
    <source>
        <dbReference type="EMBL" id="EHO17096.1"/>
    </source>
</evidence>
<accession>A0A930GSP5</accession>
<dbReference type="PIRSF" id="PIRSF014972">
    <property type="entry name" value="FlK"/>
    <property type="match status" value="1"/>
</dbReference>
<dbReference type="EMBL" id="AGEL01000006">
    <property type="protein sequence ID" value="EHO17096.1"/>
    <property type="molecule type" value="Genomic_DNA"/>
</dbReference>
<dbReference type="OrthoDB" id="6902891at2"/>
<dbReference type="GeneID" id="86940472"/>
<dbReference type="Pfam" id="PF22636">
    <property type="entry name" value="FlK"/>
    <property type="match status" value="1"/>
</dbReference>
<sequence>MLNPGIKGHQEITVEEKDLAIHVGSGTVHVLATPMMIANMEYTSAASVEELLGEGKTTVGVKVDVSHVAATPKGMKVTFDAELLEISANGKILTFHVEAHDECGLIGEGTHQRAVVDRVRFDEKTQAKLENK</sequence>
<feature type="binding site" evidence="2">
    <location>
        <position position="113"/>
    </location>
    <ligand>
        <name>substrate</name>
    </ligand>
</feature>
<dbReference type="PANTHER" id="PTHR36934">
    <property type="entry name" value="BLR0278 PROTEIN"/>
    <property type="match status" value="1"/>
</dbReference>
<feature type="active site" evidence="1">
    <location>
        <position position="41"/>
    </location>
</feature>
<evidence type="ECO:0000256" key="1">
    <source>
        <dbReference type="PIRSR" id="PIRSR014972-1"/>
    </source>
</evidence>
<dbReference type="PANTHER" id="PTHR36934:SF1">
    <property type="entry name" value="THIOESTERASE DOMAIN-CONTAINING PROTEIN"/>
    <property type="match status" value="1"/>
</dbReference>
<feature type="active site" evidence="1">
    <location>
        <position position="33"/>
    </location>
</feature>
<evidence type="ECO:0000256" key="2">
    <source>
        <dbReference type="PIRSR" id="PIRSR014972-2"/>
    </source>
</evidence>
<evidence type="ECO:0000313" key="5">
    <source>
        <dbReference type="Proteomes" id="UP000018466"/>
    </source>
</evidence>
<name>A0A930GSP5_9FIRM</name>
<dbReference type="SUPFAM" id="SSF54637">
    <property type="entry name" value="Thioesterase/thiol ester dehydrase-isomerase"/>
    <property type="match status" value="1"/>
</dbReference>
<dbReference type="InterPro" id="IPR054485">
    <property type="entry name" value="FlK-like_dom"/>
</dbReference>
<dbReference type="Proteomes" id="UP000018466">
    <property type="component" value="Unassembled WGS sequence"/>
</dbReference>
<feature type="binding site" evidence="2">
    <location>
        <position position="60"/>
    </location>
    <ligand>
        <name>substrate</name>
    </ligand>
</feature>
<keyword evidence="5" id="KW-1185">Reference proteome</keyword>